<accession>A0A6C2U1E6</accession>
<dbReference type="Proteomes" id="UP000366872">
    <property type="component" value="Unassembled WGS sequence"/>
</dbReference>
<evidence type="ECO:0000313" key="1">
    <source>
        <dbReference type="EMBL" id="VGO13484.1"/>
    </source>
</evidence>
<keyword evidence="2" id="KW-1185">Reference proteome</keyword>
<evidence type="ECO:0000313" key="2">
    <source>
        <dbReference type="Proteomes" id="UP000366872"/>
    </source>
</evidence>
<dbReference type="RefSeq" id="WP_136079053.1">
    <property type="nucleotide sequence ID" value="NZ_CAAHFG010000001.1"/>
</dbReference>
<name>A0A6C2U1E6_PONDE</name>
<dbReference type="AlphaFoldDB" id="A0A6C2U1E6"/>
<organism evidence="1 2">
    <name type="scientific">Pontiella desulfatans</name>
    <dbReference type="NCBI Taxonomy" id="2750659"/>
    <lineage>
        <taxon>Bacteria</taxon>
        <taxon>Pseudomonadati</taxon>
        <taxon>Kiritimatiellota</taxon>
        <taxon>Kiritimatiellia</taxon>
        <taxon>Kiritimatiellales</taxon>
        <taxon>Pontiellaceae</taxon>
        <taxon>Pontiella</taxon>
    </lineage>
</organism>
<reference evidence="1 2" key="1">
    <citation type="submission" date="2019-04" db="EMBL/GenBank/DDBJ databases">
        <authorList>
            <person name="Van Vliet M D."/>
        </authorList>
    </citation>
    <scope>NUCLEOTIDE SEQUENCE [LARGE SCALE GENOMIC DNA]</scope>
    <source>
        <strain evidence="1 2">F1</strain>
    </source>
</reference>
<dbReference type="EMBL" id="CAAHFG010000001">
    <property type="protein sequence ID" value="VGO13484.1"/>
    <property type="molecule type" value="Genomic_DNA"/>
</dbReference>
<sequence length="149" mass="16779">MSTIINSINMVIAMQVYLMQLHFPHFQMVRVKEDEAYFEGWVAGEQDSIDYQLRLYFNPLLPEVCPALYVWAPLIVPRMPSGSINEVGATHAYHTLSNGPEGRVQICHTASSDWDASVTYVLPILKGNLWCIAHSAHMQDGSSISGYFM</sequence>
<proteinExistence type="predicted"/>
<protein>
    <submittedName>
        <fullName evidence="1">Uncharacterized protein</fullName>
    </submittedName>
</protein>
<gene>
    <name evidence="1" type="ORF">PDESU_02041</name>
</gene>